<dbReference type="AlphaFoldDB" id="A0A1Q9EPU5"/>
<dbReference type="EMBL" id="LSRX01000097">
    <property type="protein sequence ID" value="OLQ09397.1"/>
    <property type="molecule type" value="Genomic_DNA"/>
</dbReference>
<dbReference type="Proteomes" id="UP000186817">
    <property type="component" value="Unassembled WGS sequence"/>
</dbReference>
<accession>A0A1Q9EPU5</accession>
<evidence type="ECO:0000313" key="3">
    <source>
        <dbReference type="Proteomes" id="UP000186817"/>
    </source>
</evidence>
<sequence>MASHRRGLGCFSPLAGWLGVAALAWATRSRSLSFTLSGTFGPVLCPRHGGVARHAEDPFAQRGGISAADLRDRRPEEESFVPYREPRQRSGQRPGFKESSALSRGGPRRTFKARAEEEEEPANLTKEEREQRFREQIKSPVTLTTFIKRTGSPEEFMWVMWTAMDETMLNHIHLVAAFTKLAALKKKAAPFSDRIRKSPTLVEMAKQAARVADRREFRPRETASMLMAAASLRTELPWIGEILGVPLAKWVPEHAATMTPQSFAHTVYGLGVLNLGDEKEVVEAIRACAQAIPLQLGRFSGMDIAQVAWGLGARESREEAGELLDAIEKWVIREAKPMSVRSAVVDLPMIAVAFARLGDWRPKMMDAIARRLYHRPTMQELRLWSLAALVWVWTHPSSPWQGQSEMHAEFPELAPGKGGFEEAELARLFLGRLKKQANRRKVTEEDIERAPMGPKGETSQVWSGNFWKSSKPPMERLVA</sequence>
<feature type="region of interest" description="Disordered" evidence="1">
    <location>
        <begin position="55"/>
        <end position="130"/>
    </location>
</feature>
<feature type="region of interest" description="Disordered" evidence="1">
    <location>
        <begin position="440"/>
        <end position="479"/>
    </location>
</feature>
<reference evidence="2 3" key="1">
    <citation type="submission" date="2016-02" db="EMBL/GenBank/DDBJ databases">
        <title>Genome analysis of coral dinoflagellate symbionts highlights evolutionary adaptations to a symbiotic lifestyle.</title>
        <authorList>
            <person name="Aranda M."/>
            <person name="Li Y."/>
            <person name="Liew Y.J."/>
            <person name="Baumgarten S."/>
            <person name="Simakov O."/>
            <person name="Wilson M."/>
            <person name="Piel J."/>
            <person name="Ashoor H."/>
            <person name="Bougouffa S."/>
            <person name="Bajic V.B."/>
            <person name="Ryu T."/>
            <person name="Ravasi T."/>
            <person name="Bayer T."/>
            <person name="Micklem G."/>
            <person name="Kim H."/>
            <person name="Bhak J."/>
            <person name="Lajeunesse T.C."/>
            <person name="Voolstra C.R."/>
        </authorList>
    </citation>
    <scope>NUCLEOTIDE SEQUENCE [LARGE SCALE GENOMIC DNA]</scope>
    <source>
        <strain evidence="2 3">CCMP2467</strain>
    </source>
</reference>
<feature type="compositionally biased region" description="Polar residues" evidence="1">
    <location>
        <begin position="457"/>
        <end position="468"/>
    </location>
</feature>
<organism evidence="2 3">
    <name type="scientific">Symbiodinium microadriaticum</name>
    <name type="common">Dinoflagellate</name>
    <name type="synonym">Zooxanthella microadriatica</name>
    <dbReference type="NCBI Taxonomy" id="2951"/>
    <lineage>
        <taxon>Eukaryota</taxon>
        <taxon>Sar</taxon>
        <taxon>Alveolata</taxon>
        <taxon>Dinophyceae</taxon>
        <taxon>Suessiales</taxon>
        <taxon>Symbiodiniaceae</taxon>
        <taxon>Symbiodinium</taxon>
    </lineage>
</organism>
<comment type="caution">
    <text evidence="2">The sequence shown here is derived from an EMBL/GenBank/DDBJ whole genome shotgun (WGS) entry which is preliminary data.</text>
</comment>
<dbReference type="OrthoDB" id="413430at2759"/>
<name>A0A1Q9EPU5_SYMMI</name>
<evidence type="ECO:0000313" key="2">
    <source>
        <dbReference type="EMBL" id="OLQ09397.1"/>
    </source>
</evidence>
<proteinExistence type="predicted"/>
<protein>
    <submittedName>
        <fullName evidence="2">Uncharacterized protein</fullName>
    </submittedName>
</protein>
<evidence type="ECO:0000256" key="1">
    <source>
        <dbReference type="SAM" id="MobiDB-lite"/>
    </source>
</evidence>
<gene>
    <name evidence="2" type="ORF">AK812_SmicGene6985</name>
</gene>
<keyword evidence="3" id="KW-1185">Reference proteome</keyword>